<evidence type="ECO:0000256" key="1">
    <source>
        <dbReference type="SAM" id="Coils"/>
    </source>
</evidence>
<reference evidence="2 3" key="1">
    <citation type="submission" date="2019-10" db="EMBL/GenBank/DDBJ databases">
        <title>Rubrobacter sp nov SCSIO 52090 isolated from a deep-sea sediment in the South China Sea.</title>
        <authorList>
            <person name="Chen R.W."/>
        </authorList>
    </citation>
    <scope>NUCLEOTIDE SEQUENCE [LARGE SCALE GENOMIC DNA]</scope>
    <source>
        <strain evidence="2 3">SCSIO 52909</strain>
    </source>
</reference>
<sequence>MSEPATPPERPAYWSDCESMNLPEMGRFIHDALLRRVQPSVPDDGSTPLTPQEFSDLVGLMQAKADELKEDTTMPARPVYDGPPPPPPVPDPARLLEAARRRRYEAQQRLTSAFEFRADRNRILQLREEVRKAKRAIDQVDVEAKAREEEYDRLFSEYLKAREPHRRRIADWEREEARARGRQRRNENRQVLVDRSRRKVREVFRPKRDTAAGAPITRDFEFVPPDQQTGGHVRAYYREVIGRGRLRGVFSQDRLDKVLALPWKNWEKGKAGLYGYILLRFHHTERVLMECPIEDNAIYILDSGEDRLVGLNKQQLRASGEAKWIPHTGDWYRRLKDELGIE</sequence>
<protein>
    <submittedName>
        <fullName evidence="2">Uncharacterized protein</fullName>
    </submittedName>
</protein>
<dbReference type="Proteomes" id="UP000501452">
    <property type="component" value="Chromosome"/>
</dbReference>
<keyword evidence="3" id="KW-1185">Reference proteome</keyword>
<evidence type="ECO:0000313" key="3">
    <source>
        <dbReference type="Proteomes" id="UP000501452"/>
    </source>
</evidence>
<dbReference type="EMBL" id="CP045119">
    <property type="protein sequence ID" value="QIN82044.1"/>
    <property type="molecule type" value="Genomic_DNA"/>
</dbReference>
<dbReference type="KEGG" id="rub:GBA63_04855"/>
<name>A0A6G8Q6D0_9ACTN</name>
<dbReference type="AlphaFoldDB" id="A0A6G8Q6D0"/>
<proteinExistence type="predicted"/>
<gene>
    <name evidence="2" type="ORF">GBA63_04855</name>
</gene>
<keyword evidence="1" id="KW-0175">Coiled coil</keyword>
<accession>A0A6G8Q6D0</accession>
<evidence type="ECO:0000313" key="2">
    <source>
        <dbReference type="EMBL" id="QIN82044.1"/>
    </source>
</evidence>
<dbReference type="RefSeq" id="WP_166173987.1">
    <property type="nucleotide sequence ID" value="NZ_CP045119.1"/>
</dbReference>
<feature type="coiled-coil region" evidence="1">
    <location>
        <begin position="116"/>
        <end position="150"/>
    </location>
</feature>
<organism evidence="2 3">
    <name type="scientific">Rubrobacter tropicus</name>
    <dbReference type="NCBI Taxonomy" id="2653851"/>
    <lineage>
        <taxon>Bacteria</taxon>
        <taxon>Bacillati</taxon>
        <taxon>Actinomycetota</taxon>
        <taxon>Rubrobacteria</taxon>
        <taxon>Rubrobacterales</taxon>
        <taxon>Rubrobacteraceae</taxon>
        <taxon>Rubrobacter</taxon>
    </lineage>
</organism>